<proteinExistence type="predicted"/>
<evidence type="ECO:0000313" key="2">
    <source>
        <dbReference type="WBParaSite" id="nRc.2.0.1.t24854-RA"/>
    </source>
</evidence>
<sequence length="128" mass="14024">MSMTSDECLNRSTHISGLNVAKNDADNVGDGGMSDFEFSDDAESPPEDNQHLKRVKYKFSGGLAKVLAPFTKTFFGGGCSLFILGTSSPDSPSHVALLDDIFSMIKSDYCSTKIYHIAKLYTDNYIYT</sequence>
<evidence type="ECO:0000313" key="1">
    <source>
        <dbReference type="Proteomes" id="UP000887565"/>
    </source>
</evidence>
<dbReference type="WBParaSite" id="nRc.2.0.1.t24854-RA">
    <property type="protein sequence ID" value="nRc.2.0.1.t24854-RA"/>
    <property type="gene ID" value="nRc.2.0.1.g24854"/>
</dbReference>
<name>A0A915JF85_ROMCU</name>
<dbReference type="AlphaFoldDB" id="A0A915JF85"/>
<organism evidence="1 2">
    <name type="scientific">Romanomermis culicivorax</name>
    <name type="common">Nematode worm</name>
    <dbReference type="NCBI Taxonomy" id="13658"/>
    <lineage>
        <taxon>Eukaryota</taxon>
        <taxon>Metazoa</taxon>
        <taxon>Ecdysozoa</taxon>
        <taxon>Nematoda</taxon>
        <taxon>Enoplea</taxon>
        <taxon>Dorylaimia</taxon>
        <taxon>Mermithida</taxon>
        <taxon>Mermithoidea</taxon>
        <taxon>Mermithidae</taxon>
        <taxon>Romanomermis</taxon>
    </lineage>
</organism>
<keyword evidence="1" id="KW-1185">Reference proteome</keyword>
<reference evidence="2" key="1">
    <citation type="submission" date="2022-11" db="UniProtKB">
        <authorList>
            <consortium name="WormBaseParasite"/>
        </authorList>
    </citation>
    <scope>IDENTIFICATION</scope>
</reference>
<accession>A0A915JF85</accession>
<protein>
    <submittedName>
        <fullName evidence="2">Uncharacterized protein</fullName>
    </submittedName>
</protein>
<dbReference type="Proteomes" id="UP000887565">
    <property type="component" value="Unplaced"/>
</dbReference>